<dbReference type="Proteomes" id="UP000321525">
    <property type="component" value="Unassembled WGS sequence"/>
</dbReference>
<dbReference type="EMBL" id="VOLQ01000015">
    <property type="protein sequence ID" value="TWX67082.1"/>
    <property type="molecule type" value="Genomic_DNA"/>
</dbReference>
<feature type="chain" id="PRO_5023150639" evidence="1">
    <location>
        <begin position="25"/>
        <end position="161"/>
    </location>
</feature>
<name>A0A5C6QEM7_9GAMM</name>
<comment type="caution">
    <text evidence="3">The sequence shown here is derived from an EMBL/GenBank/DDBJ whole genome shotgun (WGS) entry which is preliminary data.</text>
</comment>
<dbReference type="AlphaFoldDB" id="A0A5C6QEM7"/>
<dbReference type="Proteomes" id="UP000321917">
    <property type="component" value="Unassembled WGS sequence"/>
</dbReference>
<gene>
    <name evidence="2" type="ORF">ESZ26_00150</name>
    <name evidence="3" type="ORF">ESZ27_09390</name>
</gene>
<dbReference type="InterPro" id="IPR021383">
    <property type="entry name" value="DUF3015"/>
</dbReference>
<sequence>MKTAIITSLIVGALTLATMNSAAAETVNTKKLNPWQDCGIGAMVFPSHGIAAAISNIIWDLGTTAVSSNISSQNSCASNQAKTAMFIQATLPVLEQEVAIGEGEYLTAMLELRGCEATSHNAIINAVRNDIAQKSTDNAEALYNVVEDQVATNFVGSCTSA</sequence>
<dbReference type="Pfam" id="PF11220">
    <property type="entry name" value="DUF3015"/>
    <property type="match status" value="1"/>
</dbReference>
<evidence type="ECO:0000313" key="2">
    <source>
        <dbReference type="EMBL" id="TWX62768.1"/>
    </source>
</evidence>
<accession>A0A5C6QEM7</accession>
<dbReference type="OrthoDB" id="6088473at2"/>
<dbReference type="EMBL" id="VOLR01000001">
    <property type="protein sequence ID" value="TWX62768.1"/>
    <property type="molecule type" value="Genomic_DNA"/>
</dbReference>
<keyword evidence="1" id="KW-0732">Signal</keyword>
<evidence type="ECO:0000256" key="1">
    <source>
        <dbReference type="SAM" id="SignalP"/>
    </source>
</evidence>
<organism evidence="3 5">
    <name type="scientific">Colwellia hornerae</name>
    <dbReference type="NCBI Taxonomy" id="89402"/>
    <lineage>
        <taxon>Bacteria</taxon>
        <taxon>Pseudomonadati</taxon>
        <taxon>Pseudomonadota</taxon>
        <taxon>Gammaproteobacteria</taxon>
        <taxon>Alteromonadales</taxon>
        <taxon>Colwelliaceae</taxon>
        <taxon>Colwellia</taxon>
    </lineage>
</organism>
<protein>
    <submittedName>
        <fullName evidence="3">DUF3015 domain-containing protein</fullName>
    </submittedName>
</protein>
<evidence type="ECO:0000313" key="4">
    <source>
        <dbReference type="Proteomes" id="UP000321525"/>
    </source>
</evidence>
<dbReference type="RefSeq" id="WP_146795865.1">
    <property type="nucleotide sequence ID" value="NZ_VOLP01000001.1"/>
</dbReference>
<feature type="signal peptide" evidence="1">
    <location>
        <begin position="1"/>
        <end position="24"/>
    </location>
</feature>
<evidence type="ECO:0000313" key="5">
    <source>
        <dbReference type="Proteomes" id="UP000321917"/>
    </source>
</evidence>
<proteinExistence type="predicted"/>
<reference evidence="3 5" key="1">
    <citation type="submission" date="2019-07" db="EMBL/GenBank/DDBJ databases">
        <title>Genomes of sea-ice associated Colwellia species.</title>
        <authorList>
            <person name="Bowman J.P."/>
        </authorList>
    </citation>
    <scope>NUCLEOTIDE SEQUENCE [LARGE SCALE GENOMIC DNA]</scope>
    <source>
        <strain evidence="2 4">ACAM 607</strain>
        <strain evidence="3 5">IC036</strain>
    </source>
</reference>
<evidence type="ECO:0000313" key="3">
    <source>
        <dbReference type="EMBL" id="TWX67082.1"/>
    </source>
</evidence>
<keyword evidence="4" id="KW-1185">Reference proteome</keyword>